<feature type="transmembrane region" description="Helical" evidence="14">
    <location>
        <begin position="81"/>
        <end position="103"/>
    </location>
</feature>
<feature type="transmembrane region" description="Helical" evidence="14">
    <location>
        <begin position="41"/>
        <end position="60"/>
    </location>
</feature>
<dbReference type="PANTHER" id="PTHR30622">
    <property type="entry name" value="UNDECAPRENYL-DIPHOSPHATASE"/>
    <property type="match status" value="1"/>
</dbReference>
<comment type="catalytic activity">
    <reaction evidence="13 14">
        <text>di-trans,octa-cis-undecaprenyl diphosphate + H2O = di-trans,octa-cis-undecaprenyl phosphate + phosphate + H(+)</text>
        <dbReference type="Rhea" id="RHEA:28094"/>
        <dbReference type="ChEBI" id="CHEBI:15377"/>
        <dbReference type="ChEBI" id="CHEBI:15378"/>
        <dbReference type="ChEBI" id="CHEBI:43474"/>
        <dbReference type="ChEBI" id="CHEBI:58405"/>
        <dbReference type="ChEBI" id="CHEBI:60392"/>
        <dbReference type="EC" id="3.6.1.27"/>
    </reaction>
</comment>
<comment type="subcellular location">
    <subcellularLocation>
        <location evidence="1 14">Cell membrane</location>
        <topology evidence="1 14">Multi-pass membrane protein</topology>
    </subcellularLocation>
</comment>
<dbReference type="InterPro" id="IPR003824">
    <property type="entry name" value="UppP"/>
</dbReference>
<dbReference type="GO" id="GO:0046677">
    <property type="term" value="P:response to antibiotic"/>
    <property type="evidence" value="ECO:0007669"/>
    <property type="project" value="UniProtKB-UniRule"/>
</dbReference>
<dbReference type="STRING" id="1244869.H261_07373"/>
<dbReference type="EC" id="3.6.1.27" evidence="3 14"/>
<keyword evidence="7 14" id="KW-0378">Hydrolase</keyword>
<comment type="miscellaneous">
    <text evidence="14">Bacitracin is thought to be involved in the inhibition of peptidoglycan synthesis by sequestering undecaprenyl diphosphate, thereby reducing the pool of lipid carrier available.</text>
</comment>
<evidence type="ECO:0000256" key="9">
    <source>
        <dbReference type="ARBA" id="ARBA00023136"/>
    </source>
</evidence>
<keyword evidence="14" id="KW-0961">Cell wall biogenesis/degradation</keyword>
<organism evidence="15 16">
    <name type="scientific">Paramagnetospirillum caucaseum</name>
    <dbReference type="NCBI Taxonomy" id="1244869"/>
    <lineage>
        <taxon>Bacteria</taxon>
        <taxon>Pseudomonadati</taxon>
        <taxon>Pseudomonadota</taxon>
        <taxon>Alphaproteobacteria</taxon>
        <taxon>Rhodospirillales</taxon>
        <taxon>Magnetospirillaceae</taxon>
        <taxon>Paramagnetospirillum</taxon>
    </lineage>
</organism>
<dbReference type="EMBL" id="AONQ01000015">
    <property type="protein sequence ID" value="EME70568.1"/>
    <property type="molecule type" value="Genomic_DNA"/>
</dbReference>
<keyword evidence="14" id="KW-0573">Peptidoglycan synthesis</keyword>
<feature type="transmembrane region" description="Helical" evidence="14">
    <location>
        <begin position="7"/>
        <end position="29"/>
    </location>
</feature>
<evidence type="ECO:0000256" key="6">
    <source>
        <dbReference type="ARBA" id="ARBA00022692"/>
    </source>
</evidence>
<keyword evidence="6 14" id="KW-0812">Transmembrane</keyword>
<keyword evidence="8 14" id="KW-1133">Transmembrane helix</keyword>
<dbReference type="RefSeq" id="WP_008615933.1">
    <property type="nucleotide sequence ID" value="NZ_AONQ01000015.1"/>
</dbReference>
<sequence>MTFLEVLVIALIQGLGEVLPLGAAGYLAALPTLAGTPEGRAALSVAAHAGILLALLVYFWRDVLAMSIGLWRLAKGKPDNGSLLLLHVLAGTIPAAIAGWLLLERSSTLVGQTGAAVILIAGGVLLWICDKLGVTVRRVEHMGWLSAAGLGALQILALVPGVSRTGITITAARLLGWERQAAIRFSMLLAMPLVLGHGIKTFWGLAHRAELVFSGDLAMAMITAGLASFLGLAVMMAWVARHTFAPFAVIRIGFGVAVLGLALFG</sequence>
<dbReference type="GO" id="GO:0071555">
    <property type="term" value="P:cell wall organization"/>
    <property type="evidence" value="ECO:0007669"/>
    <property type="project" value="UniProtKB-KW"/>
</dbReference>
<evidence type="ECO:0000256" key="13">
    <source>
        <dbReference type="ARBA" id="ARBA00047594"/>
    </source>
</evidence>
<keyword evidence="14" id="KW-0133">Cell shape</keyword>
<proteinExistence type="inferred from homology"/>
<evidence type="ECO:0000256" key="14">
    <source>
        <dbReference type="HAMAP-Rule" id="MF_01006"/>
    </source>
</evidence>
<dbReference type="GO" id="GO:0050380">
    <property type="term" value="F:undecaprenyl-diphosphatase activity"/>
    <property type="evidence" value="ECO:0007669"/>
    <property type="project" value="UniProtKB-UniRule"/>
</dbReference>
<name>M3ACR0_9PROT</name>
<evidence type="ECO:0000256" key="5">
    <source>
        <dbReference type="ARBA" id="ARBA00022475"/>
    </source>
</evidence>
<feature type="transmembrane region" description="Helical" evidence="14">
    <location>
        <begin position="182"/>
        <end position="205"/>
    </location>
</feature>
<accession>M3ACR0</accession>
<evidence type="ECO:0000256" key="1">
    <source>
        <dbReference type="ARBA" id="ARBA00004651"/>
    </source>
</evidence>
<evidence type="ECO:0000256" key="12">
    <source>
        <dbReference type="ARBA" id="ARBA00032932"/>
    </source>
</evidence>
<dbReference type="PANTHER" id="PTHR30622:SF4">
    <property type="entry name" value="UNDECAPRENYL-DIPHOSPHATASE"/>
    <property type="match status" value="1"/>
</dbReference>
<feature type="transmembrane region" description="Helical" evidence="14">
    <location>
        <begin position="244"/>
        <end position="264"/>
    </location>
</feature>
<dbReference type="HAMAP" id="MF_01006">
    <property type="entry name" value="Undec_diphosphatase"/>
    <property type="match status" value="1"/>
</dbReference>
<keyword evidence="5 14" id="KW-1003">Cell membrane</keyword>
<protein>
    <recommendedName>
        <fullName evidence="4 14">Undecaprenyl-diphosphatase</fullName>
        <ecNumber evidence="3 14">3.6.1.27</ecNumber>
    </recommendedName>
    <alternativeName>
        <fullName evidence="12 14">Bacitracin resistance protein</fullName>
    </alternativeName>
    <alternativeName>
        <fullName evidence="11 14">Undecaprenyl pyrophosphate phosphatase</fullName>
    </alternativeName>
</protein>
<evidence type="ECO:0000256" key="4">
    <source>
        <dbReference type="ARBA" id="ARBA00021581"/>
    </source>
</evidence>
<feature type="transmembrane region" description="Helical" evidence="14">
    <location>
        <begin position="217"/>
        <end position="238"/>
    </location>
</feature>
<gene>
    <name evidence="14" type="primary">uppP</name>
    <name evidence="15" type="ORF">H261_07373</name>
</gene>
<feature type="transmembrane region" description="Helical" evidence="14">
    <location>
        <begin position="109"/>
        <end position="129"/>
    </location>
</feature>
<dbReference type="Pfam" id="PF02673">
    <property type="entry name" value="BacA"/>
    <property type="match status" value="1"/>
</dbReference>
<evidence type="ECO:0000313" key="15">
    <source>
        <dbReference type="EMBL" id="EME70568.1"/>
    </source>
</evidence>
<dbReference type="AlphaFoldDB" id="M3ACR0"/>
<evidence type="ECO:0000256" key="10">
    <source>
        <dbReference type="ARBA" id="ARBA00023251"/>
    </source>
</evidence>
<evidence type="ECO:0000256" key="11">
    <source>
        <dbReference type="ARBA" id="ARBA00032707"/>
    </source>
</evidence>
<keyword evidence="9 14" id="KW-0472">Membrane</keyword>
<dbReference type="Proteomes" id="UP000011744">
    <property type="component" value="Unassembled WGS sequence"/>
</dbReference>
<dbReference type="OrthoDB" id="9808289at2"/>
<comment type="function">
    <text evidence="14">Catalyzes the dephosphorylation of undecaprenyl diphosphate (UPP). Confers resistance to bacitracin.</text>
</comment>
<reference evidence="15 16" key="1">
    <citation type="journal article" date="2014" name="Genome Announc.">
        <title>Draft Genome Sequence of Magnetospirillum sp. Strain SO-1, a Freshwater Magnetotactic Bacterium Isolated from the Ol'khovka River, Russia.</title>
        <authorList>
            <person name="Grouzdev D.S."/>
            <person name="Dziuba M.V."/>
            <person name="Sukhacheva M.S."/>
            <person name="Mardanov A.V."/>
            <person name="Beletskiy A.V."/>
            <person name="Kuznetsov B.B."/>
            <person name="Skryabin K.G."/>
        </authorList>
    </citation>
    <scope>NUCLEOTIDE SEQUENCE [LARGE SCALE GENOMIC DNA]</scope>
    <source>
        <strain evidence="15 16">SO-1</strain>
    </source>
</reference>
<dbReference type="eggNOG" id="COG1968">
    <property type="taxonomic scope" value="Bacteria"/>
</dbReference>
<evidence type="ECO:0000256" key="2">
    <source>
        <dbReference type="ARBA" id="ARBA00010621"/>
    </source>
</evidence>
<evidence type="ECO:0000256" key="3">
    <source>
        <dbReference type="ARBA" id="ARBA00012374"/>
    </source>
</evidence>
<keyword evidence="16" id="KW-1185">Reference proteome</keyword>
<keyword evidence="10 14" id="KW-0046">Antibiotic resistance</keyword>
<comment type="caution">
    <text evidence="15">The sequence shown here is derived from an EMBL/GenBank/DDBJ whole genome shotgun (WGS) entry which is preliminary data.</text>
</comment>
<dbReference type="GO" id="GO:0005886">
    <property type="term" value="C:plasma membrane"/>
    <property type="evidence" value="ECO:0007669"/>
    <property type="project" value="UniProtKB-SubCell"/>
</dbReference>
<dbReference type="GO" id="GO:0008360">
    <property type="term" value="P:regulation of cell shape"/>
    <property type="evidence" value="ECO:0007669"/>
    <property type="project" value="UniProtKB-KW"/>
</dbReference>
<evidence type="ECO:0000256" key="8">
    <source>
        <dbReference type="ARBA" id="ARBA00022989"/>
    </source>
</evidence>
<evidence type="ECO:0000256" key="7">
    <source>
        <dbReference type="ARBA" id="ARBA00022801"/>
    </source>
</evidence>
<evidence type="ECO:0000313" key="16">
    <source>
        <dbReference type="Proteomes" id="UP000011744"/>
    </source>
</evidence>
<dbReference type="PATRIC" id="fig|1244869.3.peg.1489"/>
<comment type="similarity">
    <text evidence="2 14">Belongs to the UppP family.</text>
</comment>
<dbReference type="GO" id="GO:0009252">
    <property type="term" value="P:peptidoglycan biosynthetic process"/>
    <property type="evidence" value="ECO:0007669"/>
    <property type="project" value="UniProtKB-KW"/>
</dbReference>